<gene>
    <name evidence="2" type="ORF">LCGC14_2690290</name>
</gene>
<comment type="caution">
    <text evidence="2">The sequence shown here is derived from an EMBL/GenBank/DDBJ whole genome shotgun (WGS) entry which is preliminary data.</text>
</comment>
<feature type="domain" description="Phosphoribosyltransferase" evidence="1">
    <location>
        <begin position="85"/>
        <end position="193"/>
    </location>
</feature>
<dbReference type="Gene3D" id="3.40.50.2020">
    <property type="match status" value="1"/>
</dbReference>
<evidence type="ECO:0000259" key="1">
    <source>
        <dbReference type="Pfam" id="PF00156"/>
    </source>
</evidence>
<dbReference type="CDD" id="cd06223">
    <property type="entry name" value="PRTases_typeI"/>
    <property type="match status" value="1"/>
</dbReference>
<proteinExistence type="predicted"/>
<dbReference type="NCBIfam" id="NF003549">
    <property type="entry name" value="PRK05205.1-5"/>
    <property type="match status" value="1"/>
</dbReference>
<feature type="non-terminal residue" evidence="2">
    <location>
        <position position="1"/>
    </location>
</feature>
<accession>A0A0F8ZIR7</accession>
<dbReference type="AlphaFoldDB" id="A0A0F8ZIR7"/>
<dbReference type="Pfam" id="PF00156">
    <property type="entry name" value="Pribosyltran"/>
    <property type="match status" value="1"/>
</dbReference>
<dbReference type="PANTHER" id="PTHR11608:SF0">
    <property type="entry name" value="BIFUNCTIONAL PROTEIN PYRR"/>
    <property type="match status" value="1"/>
</dbReference>
<dbReference type="PANTHER" id="PTHR11608">
    <property type="entry name" value="BIFUNCTIONAL PROTEIN PYRR"/>
    <property type="match status" value="1"/>
</dbReference>
<protein>
    <recommendedName>
        <fullName evidence="1">Phosphoribosyltransferase domain-containing protein</fullName>
    </recommendedName>
</protein>
<organism evidence="2">
    <name type="scientific">marine sediment metagenome</name>
    <dbReference type="NCBI Taxonomy" id="412755"/>
    <lineage>
        <taxon>unclassified sequences</taxon>
        <taxon>metagenomes</taxon>
        <taxon>ecological metagenomes</taxon>
    </lineage>
</organism>
<dbReference type="InterPro" id="IPR029057">
    <property type="entry name" value="PRTase-like"/>
</dbReference>
<dbReference type="InterPro" id="IPR050137">
    <property type="entry name" value="PyrR_bifunctional"/>
</dbReference>
<reference evidence="2" key="1">
    <citation type="journal article" date="2015" name="Nature">
        <title>Complex archaea that bridge the gap between prokaryotes and eukaryotes.</title>
        <authorList>
            <person name="Spang A."/>
            <person name="Saw J.H."/>
            <person name="Jorgensen S.L."/>
            <person name="Zaremba-Niedzwiedzka K."/>
            <person name="Martijn J."/>
            <person name="Lind A.E."/>
            <person name="van Eijk R."/>
            <person name="Schleper C."/>
            <person name="Guy L."/>
            <person name="Ettema T.J."/>
        </authorList>
    </citation>
    <scope>NUCLEOTIDE SEQUENCE</scope>
</reference>
<dbReference type="SUPFAM" id="SSF53271">
    <property type="entry name" value="PRTase-like"/>
    <property type="match status" value="1"/>
</dbReference>
<evidence type="ECO:0000313" key="2">
    <source>
        <dbReference type="EMBL" id="KKK93698.1"/>
    </source>
</evidence>
<name>A0A0F8ZIR7_9ZZZZ</name>
<dbReference type="InterPro" id="IPR000836">
    <property type="entry name" value="PRTase_dom"/>
</dbReference>
<dbReference type="EMBL" id="LAZR01047665">
    <property type="protein sequence ID" value="KKK93698.1"/>
    <property type="molecule type" value="Genomic_DNA"/>
</dbReference>
<sequence length="220" mass="24147">PGACQEVFVAPEPRRLVGEVHAGHPATGTTLRIAKRSDDTGRRLGEDVLLHPEGTHLGCRDELLNFAGSNDEGSEVRVSHSAVHLSADVQRHLLAVEQPDAHVDFGILDITFYRDDLSRRRGVPLVRATEIDFDLDDTWALLIDDVLQTGRSIRAALDALHDFGRPKVVRLAVLIDRGGRELPIAADYVGKSLRAPAGQRVQVKLKENDAQEGAYVFKKA</sequence>